<dbReference type="OrthoDB" id="429467at2759"/>
<keyword evidence="1" id="KW-0677">Repeat</keyword>
<dbReference type="OMA" id="HKACKIF"/>
<dbReference type="GeneID" id="105534545"/>
<reference evidence="4" key="1">
    <citation type="submission" date="2025-08" db="UniProtKB">
        <authorList>
            <consortium name="Ensembl"/>
        </authorList>
    </citation>
    <scope>IDENTIFICATION</scope>
</reference>
<protein>
    <submittedName>
        <fullName evidence="4">EF-hand calcium binding domain 13</fullName>
    </submittedName>
</protein>
<dbReference type="PANTHER" id="PTHR22656:SF1">
    <property type="entry name" value="EF-HAND CALCIUM-BINDING DOMAIN-CONTAINING PROTEIN 13"/>
    <property type="match status" value="1"/>
</dbReference>
<dbReference type="GeneTree" id="ENSGT00390000004027"/>
<feature type="compositionally biased region" description="Basic and acidic residues" evidence="3">
    <location>
        <begin position="396"/>
        <end position="405"/>
    </location>
</feature>
<evidence type="ECO:0000256" key="2">
    <source>
        <dbReference type="ARBA" id="ARBA00022837"/>
    </source>
</evidence>
<dbReference type="CTD" id="124989"/>
<dbReference type="KEGG" id="mleu:105534545"/>
<proteinExistence type="predicted"/>
<evidence type="ECO:0000256" key="3">
    <source>
        <dbReference type="SAM" id="MobiDB-lite"/>
    </source>
</evidence>
<name>A0A2K5ZRC6_MANLE</name>
<reference evidence="4" key="2">
    <citation type="submission" date="2025-09" db="UniProtKB">
        <authorList>
            <consortium name="Ensembl"/>
        </authorList>
    </citation>
    <scope>IDENTIFICATION</scope>
</reference>
<keyword evidence="5" id="KW-1185">Reference proteome</keyword>
<dbReference type="Gene3D" id="1.10.238.10">
    <property type="entry name" value="EF-hand"/>
    <property type="match status" value="4"/>
</dbReference>
<evidence type="ECO:0000313" key="5">
    <source>
        <dbReference type="Proteomes" id="UP000233140"/>
    </source>
</evidence>
<dbReference type="InterPro" id="IPR011992">
    <property type="entry name" value="EF-hand-dom_pair"/>
</dbReference>
<dbReference type="RefSeq" id="XP_011828654.1">
    <property type="nucleotide sequence ID" value="XM_011973264.1"/>
</dbReference>
<evidence type="ECO:0000256" key="1">
    <source>
        <dbReference type="ARBA" id="ARBA00022737"/>
    </source>
</evidence>
<dbReference type="STRING" id="9568.ENSMLEP00000030369"/>
<dbReference type="AlphaFoldDB" id="A0A2K5ZRC6"/>
<feature type="region of interest" description="Disordered" evidence="3">
    <location>
        <begin position="384"/>
        <end position="431"/>
    </location>
</feature>
<organism evidence="4 5">
    <name type="scientific">Mandrillus leucophaeus</name>
    <name type="common">Drill</name>
    <name type="synonym">Papio leucophaeus</name>
    <dbReference type="NCBI Taxonomy" id="9568"/>
    <lineage>
        <taxon>Eukaryota</taxon>
        <taxon>Metazoa</taxon>
        <taxon>Chordata</taxon>
        <taxon>Craniata</taxon>
        <taxon>Vertebrata</taxon>
        <taxon>Euteleostomi</taxon>
        <taxon>Mammalia</taxon>
        <taxon>Eutheria</taxon>
        <taxon>Euarchontoglires</taxon>
        <taxon>Primates</taxon>
        <taxon>Haplorrhini</taxon>
        <taxon>Catarrhini</taxon>
        <taxon>Cercopithecidae</taxon>
        <taxon>Cercopithecinae</taxon>
        <taxon>Mandrillus</taxon>
    </lineage>
</organism>
<gene>
    <name evidence="4" type="primary">EFCAB13</name>
</gene>
<sequence>METNIHFFCQAEENIDFLDDGSNSFATGLPSGTINHKKYIKFSKTIEKKISPEVRSLSPEYKKIFETSVFLCGEEKSSDFSVGKKGGRKSLQVQQHSKRTEIIPPFLKLSKEKVTRKENSLCKLPNQYSLHKTSSPLCTSSAITREKEMLSNLYMTLYDEVTHGYLYSQELSALHKACKIFSKIRSGKIYVNDLPVILGILGISISDLEMRQALKTIDIDAFWDALKIFCRIKGGRVSTDEIFGVLDSMGIPINPEILEEVIKHTYIDSNHMVDIGDIIFILNELQEQYEDVPITEESPLDEITSDRKLSSIAGCYLKYKKKNSLSSKLPEPSISKKLNNKSNQYYSKIMENDDLESKRSKNTWQIRKFLDGVSSSNVGVQEPYSKNGINFKKHSEKGEIHDSKSKPQNLKSSTSLSKSLDKSDISSIPKLQKPTVRKHSSLLKQVSSTEKTAINTLENFCEAISKLQENYISAEGLQSILPSVGITLLDKEFQKIVTDTSRNENGMVELDDFISTLANEQSFPECNALPGVIKAIDKIKDKNVDYEDLNTCLQNFGIYLSKPEFKKITELTEAGETKKVNFKEFIDTMMSNTECFSEKLLLPDAIETLDNLRKETMSVSDLWNILSSLNSNLKKDEFLAALKLVTVDEGDKVQFEEFAQVVRNMRDAARLEELQEVVLAADLLEGDMIAEENLEDFLRNIGIKSPKEEVEKILQSDFVSEDNMVNIKDCMRALRDTQKFSNYIDFGKEASNLKLPKVNEIKEVANILSHVDNGKIGVPDLEHALKCLNVNLTEEDFNGALNCCNVSDNMEVDLKDFLIKMKESPHFQKSKATQILLAATQILQNDLIDVSDLKTLLMDKDLHTANAILSVMLRHVPEHESGKVTIQEFMTKFSDILTIPKPAGKFYLICNYCPDLERQAVVYMLKTIQDSIVKAQVSKKEYNMNMKQHKIRLHNFCLNSKANIAKLNPNSKF</sequence>
<accession>A0A2K5ZRC6</accession>
<dbReference type="PANTHER" id="PTHR22656">
    <property type="entry name" value="EF-HAND CALCIUM-BINDING DOMAIN-CONTAINING PROTEIN 13"/>
    <property type="match status" value="1"/>
</dbReference>
<evidence type="ECO:0000313" key="4">
    <source>
        <dbReference type="Ensembl" id="ENSMLEP00000030369.1"/>
    </source>
</evidence>
<dbReference type="Ensembl" id="ENSMLET00000053932.1">
    <property type="protein sequence ID" value="ENSMLEP00000030369.1"/>
    <property type="gene ID" value="ENSMLEG00000039367.1"/>
</dbReference>
<dbReference type="SUPFAM" id="SSF47473">
    <property type="entry name" value="EF-hand"/>
    <property type="match status" value="4"/>
</dbReference>
<dbReference type="Proteomes" id="UP000233140">
    <property type="component" value="Unassembled WGS sequence"/>
</dbReference>
<keyword evidence="2" id="KW-0106">Calcium</keyword>